<name>A0AAD7YWQ9_MYTSE</name>
<reference evidence="12" key="1">
    <citation type="submission" date="2023-03" db="EMBL/GenBank/DDBJ databases">
        <title>Chromosome-level genomes of two armyworms, Mythimna separata and Mythimna loreyi, provide insights into the biosynthesis and reception of sex pheromones.</title>
        <authorList>
            <person name="Zhao H."/>
        </authorList>
    </citation>
    <scope>NUCLEOTIDE SEQUENCE</scope>
    <source>
        <strain evidence="12">BeijingLab</strain>
        <tissue evidence="12">Pupa</tissue>
    </source>
</reference>
<comment type="caution">
    <text evidence="12">The sequence shown here is derived from an EMBL/GenBank/DDBJ whole genome shotgun (WGS) entry which is preliminary data.</text>
</comment>
<keyword evidence="2" id="KW-1003">Cell membrane</keyword>
<proteinExistence type="predicted"/>
<evidence type="ECO:0000256" key="5">
    <source>
        <dbReference type="ARBA" id="ARBA00022725"/>
    </source>
</evidence>
<keyword evidence="13" id="KW-1185">Reference proteome</keyword>
<feature type="transmembrane region" description="Helical" evidence="11">
    <location>
        <begin position="68"/>
        <end position="89"/>
    </location>
</feature>
<dbReference type="PANTHER" id="PTHR21137">
    <property type="entry name" value="ODORANT RECEPTOR"/>
    <property type="match status" value="1"/>
</dbReference>
<sequence length="539" mass="58984">MGLVVKNATLSVTVSLTILQTVGFWAPQHWTDSQKQLYSFYSLFSFMFLLGTYLIIQVVDLGLIWGDLALMTGTAFLLFTNLAQAAKIVNIVGRKQRIQDIVNNADRVLSEVTTKEEKDIVESCNREMTVLQTLYFFLTLVTSVGWATSAETGQLPLRAWYPYDTTKSPAYEITYVHQVGALLIAANLNVAKDTLVAGLIGQCRCRLKLLGHALRTLGKGMDIEDEVTSEHAHRSHDTLVAGLIGHCRCRLKLLGHALRTLGKGMDIDEVTSEHAHRSHDTLVAGLIGHCRCRLKLLGHALRTLGKGMDIEDEGTSEHAHRSHDTLVAGLIGQCRCRLKLLGHALRTLGKGMDIEDEVTSEHAHRSHDTLVAGLIGQCRCRLKLLGHALRTLGKGMDIEDEVTPEHAHRSHDTLVAGLIGQCRSRLQLLGHALRTLGKGMDIEDEVTSEHAQPECSHDTLVAGLIGQCRCRLKLLGMPCGPWGKGMDIEDEVTSEHAHRSQPECSQGYAGGRPDRAVPVPPEAAGACLADPGQGDGHRR</sequence>
<accession>A0AAD7YWQ9</accession>
<evidence type="ECO:0000256" key="9">
    <source>
        <dbReference type="ARBA" id="ARBA00023224"/>
    </source>
</evidence>
<dbReference type="AlphaFoldDB" id="A0AAD7YWQ9"/>
<evidence type="ECO:0000256" key="2">
    <source>
        <dbReference type="ARBA" id="ARBA00022475"/>
    </source>
</evidence>
<dbReference type="Proteomes" id="UP001231518">
    <property type="component" value="Chromosome 16"/>
</dbReference>
<keyword evidence="8" id="KW-0675">Receptor</keyword>
<keyword evidence="9" id="KW-0807">Transducer</keyword>
<evidence type="ECO:0000313" key="12">
    <source>
        <dbReference type="EMBL" id="KAJ8731644.1"/>
    </source>
</evidence>
<dbReference type="GO" id="GO:0005886">
    <property type="term" value="C:plasma membrane"/>
    <property type="evidence" value="ECO:0007669"/>
    <property type="project" value="UniProtKB-SubCell"/>
</dbReference>
<protein>
    <recommendedName>
        <fullName evidence="14">Odorant receptor</fullName>
    </recommendedName>
</protein>
<dbReference type="GO" id="GO:0007165">
    <property type="term" value="P:signal transduction"/>
    <property type="evidence" value="ECO:0007669"/>
    <property type="project" value="UniProtKB-KW"/>
</dbReference>
<dbReference type="PANTHER" id="PTHR21137:SF35">
    <property type="entry name" value="ODORANT RECEPTOR 19A-RELATED"/>
    <property type="match status" value="1"/>
</dbReference>
<keyword evidence="3" id="KW-0716">Sensory transduction</keyword>
<feature type="transmembrane region" description="Helical" evidence="11">
    <location>
        <begin position="38"/>
        <end position="56"/>
    </location>
</feature>
<evidence type="ECO:0000256" key="1">
    <source>
        <dbReference type="ARBA" id="ARBA00004651"/>
    </source>
</evidence>
<evidence type="ECO:0000313" key="13">
    <source>
        <dbReference type="Proteomes" id="UP001231518"/>
    </source>
</evidence>
<dbReference type="InterPro" id="IPR004117">
    <property type="entry name" value="7tm6_olfct_rcpt"/>
</dbReference>
<organism evidence="12 13">
    <name type="scientific">Mythimna separata</name>
    <name type="common">Oriental armyworm</name>
    <name type="synonym">Pseudaletia separata</name>
    <dbReference type="NCBI Taxonomy" id="271217"/>
    <lineage>
        <taxon>Eukaryota</taxon>
        <taxon>Metazoa</taxon>
        <taxon>Ecdysozoa</taxon>
        <taxon>Arthropoda</taxon>
        <taxon>Hexapoda</taxon>
        <taxon>Insecta</taxon>
        <taxon>Pterygota</taxon>
        <taxon>Neoptera</taxon>
        <taxon>Endopterygota</taxon>
        <taxon>Lepidoptera</taxon>
        <taxon>Glossata</taxon>
        <taxon>Ditrysia</taxon>
        <taxon>Noctuoidea</taxon>
        <taxon>Noctuidae</taxon>
        <taxon>Noctuinae</taxon>
        <taxon>Hadenini</taxon>
        <taxon>Mythimna</taxon>
    </lineage>
</organism>
<evidence type="ECO:0000256" key="8">
    <source>
        <dbReference type="ARBA" id="ARBA00023170"/>
    </source>
</evidence>
<gene>
    <name evidence="12" type="ORF">PYW07_004808</name>
</gene>
<dbReference type="Pfam" id="PF02949">
    <property type="entry name" value="7tm_6"/>
    <property type="match status" value="1"/>
</dbReference>
<keyword evidence="5" id="KW-0552">Olfaction</keyword>
<evidence type="ECO:0008006" key="14">
    <source>
        <dbReference type="Google" id="ProtNLM"/>
    </source>
</evidence>
<evidence type="ECO:0000256" key="4">
    <source>
        <dbReference type="ARBA" id="ARBA00022692"/>
    </source>
</evidence>
<dbReference type="EMBL" id="JARGEI010000005">
    <property type="protein sequence ID" value="KAJ8731644.1"/>
    <property type="molecule type" value="Genomic_DNA"/>
</dbReference>
<keyword evidence="6 11" id="KW-1133">Transmembrane helix</keyword>
<evidence type="ECO:0000256" key="3">
    <source>
        <dbReference type="ARBA" id="ARBA00022606"/>
    </source>
</evidence>
<dbReference type="GO" id="GO:0004984">
    <property type="term" value="F:olfactory receptor activity"/>
    <property type="evidence" value="ECO:0007669"/>
    <property type="project" value="InterPro"/>
</dbReference>
<feature type="region of interest" description="Disordered" evidence="10">
    <location>
        <begin position="491"/>
        <end position="539"/>
    </location>
</feature>
<evidence type="ECO:0000256" key="11">
    <source>
        <dbReference type="SAM" id="Phobius"/>
    </source>
</evidence>
<keyword evidence="4 11" id="KW-0812">Transmembrane</keyword>
<evidence type="ECO:0000256" key="10">
    <source>
        <dbReference type="SAM" id="MobiDB-lite"/>
    </source>
</evidence>
<comment type="subcellular location">
    <subcellularLocation>
        <location evidence="1">Cell membrane</location>
        <topology evidence="1">Multi-pass membrane protein</topology>
    </subcellularLocation>
</comment>
<keyword evidence="7 11" id="KW-0472">Membrane</keyword>
<evidence type="ECO:0000256" key="6">
    <source>
        <dbReference type="ARBA" id="ARBA00022989"/>
    </source>
</evidence>
<dbReference type="GO" id="GO:0005549">
    <property type="term" value="F:odorant binding"/>
    <property type="evidence" value="ECO:0007669"/>
    <property type="project" value="InterPro"/>
</dbReference>
<evidence type="ECO:0000256" key="7">
    <source>
        <dbReference type="ARBA" id="ARBA00023136"/>
    </source>
</evidence>